<organism evidence="2 3">
    <name type="scientific">Paenibacillus oryzisoli</name>
    <dbReference type="NCBI Taxonomy" id="1850517"/>
    <lineage>
        <taxon>Bacteria</taxon>
        <taxon>Bacillati</taxon>
        <taxon>Bacillota</taxon>
        <taxon>Bacilli</taxon>
        <taxon>Bacillales</taxon>
        <taxon>Paenibacillaceae</taxon>
        <taxon>Paenibacillus</taxon>
    </lineage>
</organism>
<evidence type="ECO:0000313" key="2">
    <source>
        <dbReference type="EMBL" id="OAS14972.1"/>
    </source>
</evidence>
<sequence>MCSCSNTALSCCSEKTYVQDKVCTNWLLPAAGTATVYTDNMATLISGTGYVKNEIGTAAITVTFLRSAAPVMTAITVPAGGSATFTVGRFDTITVTTTAAASGEFCITVRYSM</sequence>
<dbReference type="AlphaFoldDB" id="A0A198A1J4"/>
<protein>
    <recommendedName>
        <fullName evidence="1">Endospore appendages core domain-containing protein</fullName>
    </recommendedName>
</protein>
<comment type="caution">
    <text evidence="2">The sequence shown here is derived from an EMBL/GenBank/DDBJ whole genome shotgun (WGS) entry which is preliminary data.</text>
</comment>
<dbReference type="Proteomes" id="UP000078454">
    <property type="component" value="Unassembled WGS sequence"/>
</dbReference>
<feature type="domain" description="Endospore appendages core" evidence="1">
    <location>
        <begin position="9"/>
        <end position="112"/>
    </location>
</feature>
<dbReference type="OrthoDB" id="2608125at2"/>
<dbReference type="RefSeq" id="WP_068668755.1">
    <property type="nucleotide sequence ID" value="NZ_LYPB01000086.1"/>
</dbReference>
<reference evidence="2 3" key="1">
    <citation type="submission" date="2016-05" db="EMBL/GenBank/DDBJ databases">
        <title>Paenibacillus sp. 1ZS3-15 nov., isolated from the rhizosphere soil.</title>
        <authorList>
            <person name="Zhang X.X."/>
            <person name="Zhang J."/>
        </authorList>
    </citation>
    <scope>NUCLEOTIDE SEQUENCE [LARGE SCALE GENOMIC DNA]</scope>
    <source>
        <strain evidence="2 3">1ZS3-15</strain>
    </source>
</reference>
<name>A0A198A1J4_9BACL</name>
<dbReference type="InterPro" id="IPR025055">
    <property type="entry name" value="Ena_core"/>
</dbReference>
<proteinExistence type="predicted"/>
<accession>A0A198A1J4</accession>
<gene>
    <name evidence="2" type="ORF">A8708_14225</name>
</gene>
<dbReference type="EMBL" id="LYPB01000086">
    <property type="protein sequence ID" value="OAS14972.1"/>
    <property type="molecule type" value="Genomic_DNA"/>
</dbReference>
<evidence type="ECO:0000313" key="3">
    <source>
        <dbReference type="Proteomes" id="UP000078454"/>
    </source>
</evidence>
<keyword evidence="3" id="KW-1185">Reference proteome</keyword>
<evidence type="ECO:0000259" key="1">
    <source>
        <dbReference type="Pfam" id="PF13157"/>
    </source>
</evidence>
<dbReference type="Pfam" id="PF13157">
    <property type="entry name" value="Enas"/>
    <property type="match status" value="1"/>
</dbReference>